<evidence type="ECO:0000256" key="1">
    <source>
        <dbReference type="SAM" id="MobiDB-lite"/>
    </source>
</evidence>
<organism evidence="2 3">
    <name type="scientific">Trichuris muris</name>
    <name type="common">Mouse whipworm</name>
    <dbReference type="NCBI Taxonomy" id="70415"/>
    <lineage>
        <taxon>Eukaryota</taxon>
        <taxon>Metazoa</taxon>
        <taxon>Ecdysozoa</taxon>
        <taxon>Nematoda</taxon>
        <taxon>Enoplea</taxon>
        <taxon>Dorylaimia</taxon>
        <taxon>Trichinellida</taxon>
        <taxon>Trichuridae</taxon>
        <taxon>Trichuris</taxon>
    </lineage>
</organism>
<feature type="region of interest" description="Disordered" evidence="1">
    <location>
        <begin position="23"/>
        <end position="45"/>
    </location>
</feature>
<protein>
    <submittedName>
        <fullName evidence="3">Uncharacterized protein</fullName>
    </submittedName>
</protein>
<feature type="compositionally biased region" description="Basic and acidic residues" evidence="1">
    <location>
        <begin position="23"/>
        <end position="33"/>
    </location>
</feature>
<evidence type="ECO:0000313" key="3">
    <source>
        <dbReference type="WBParaSite" id="TMUE_1000005863.1"/>
    </source>
</evidence>
<dbReference type="Proteomes" id="UP000046395">
    <property type="component" value="Unassembled WGS sequence"/>
</dbReference>
<proteinExistence type="predicted"/>
<name>A0A5S6QF72_TRIMR</name>
<sequence length="143" mass="16186">MLACCRLPNRLILSELTEDDKPRLSEEMLEEKSPIGPGSASSGKPPSPYDYIIRFCLHHVSADYEHFPIIERNVSGCTRLKFCHRYLEARKALSQIIQGIFRVYPLLPTVGQSVATPFTTQKVIADVSERLSLLVTVLKQSRR</sequence>
<feature type="compositionally biased region" description="Low complexity" evidence="1">
    <location>
        <begin position="34"/>
        <end position="44"/>
    </location>
</feature>
<reference evidence="3" key="1">
    <citation type="submission" date="2019-12" db="UniProtKB">
        <authorList>
            <consortium name="WormBaseParasite"/>
        </authorList>
    </citation>
    <scope>IDENTIFICATION</scope>
</reference>
<keyword evidence="2" id="KW-1185">Reference proteome</keyword>
<dbReference type="AlphaFoldDB" id="A0A5S6QF72"/>
<accession>A0A5S6QF72</accession>
<dbReference type="WBParaSite" id="TMUE_1000005863.1">
    <property type="protein sequence ID" value="TMUE_1000005863.1"/>
    <property type="gene ID" value="WBGene00299374"/>
</dbReference>
<evidence type="ECO:0000313" key="2">
    <source>
        <dbReference type="Proteomes" id="UP000046395"/>
    </source>
</evidence>